<accession>A0AAV2I6T6</accession>
<dbReference type="InterPro" id="IPR025204">
    <property type="entry name" value="CENP-L"/>
</dbReference>
<evidence type="ECO:0000313" key="9">
    <source>
        <dbReference type="Proteomes" id="UP001497497"/>
    </source>
</evidence>
<evidence type="ECO:0000256" key="7">
    <source>
        <dbReference type="ARBA" id="ARBA00023328"/>
    </source>
</evidence>
<keyword evidence="9" id="KW-1185">Reference proteome</keyword>
<gene>
    <name evidence="8" type="ORF">GSLYS_00013846001</name>
</gene>
<name>A0AAV2I6T6_LYMST</name>
<proteinExistence type="inferred from homology"/>
<dbReference type="Pfam" id="PF13092">
    <property type="entry name" value="CENP-L"/>
    <property type="match status" value="1"/>
</dbReference>
<comment type="caution">
    <text evidence="8">The sequence shown here is derived from an EMBL/GenBank/DDBJ whole genome shotgun (WGS) entry which is preliminary data.</text>
</comment>
<sequence length="332" mass="38014">MAWSTPIYTPASGKFCSSTRIPRTPQSRRLIAPRDTFIRQREVTEDGYRGLLKKTWILYSLSPLYNFKTDTVSLKKYARSLDNAFSSERRPTLEESGPPEKCEFNVYEGLKFHESDNDALQIQVKEENVSGRGSTIVLTALFLCVNVDNVVPDNLSSHFRYYPVIMVTGTKSRTEVLLNWIERHFDCHSSPLTFNNADMQWMLACWCSQLEGTITMPVLLRYSVSEFCDGISTIDIRCEAPFCKELWDRLNGKEKVEADAEDVNRFVKAIESHHEYAMKILFSKLNLSEVGTSVAYVSKMGKLKLFSSENIYMALSFVCVAAQNRFQQLARH</sequence>
<evidence type="ECO:0000256" key="5">
    <source>
        <dbReference type="ARBA" id="ARBA00022454"/>
    </source>
</evidence>
<reference evidence="8 9" key="1">
    <citation type="submission" date="2024-04" db="EMBL/GenBank/DDBJ databases">
        <authorList>
            <consortium name="Genoscope - CEA"/>
            <person name="William W."/>
        </authorList>
    </citation>
    <scope>NUCLEOTIDE SEQUENCE [LARGE SCALE GENOMIC DNA]</scope>
</reference>
<evidence type="ECO:0000256" key="3">
    <source>
        <dbReference type="ARBA" id="ARBA00011060"/>
    </source>
</evidence>
<evidence type="ECO:0000256" key="4">
    <source>
        <dbReference type="ARBA" id="ARBA00016380"/>
    </source>
</evidence>
<dbReference type="PANTHER" id="PTHR31740:SF2">
    <property type="entry name" value="CENTROMERE PROTEIN L"/>
    <property type="match status" value="1"/>
</dbReference>
<comment type="subcellular location">
    <subcellularLocation>
        <location evidence="2">Chromosome</location>
        <location evidence="2">Centromere</location>
    </subcellularLocation>
    <subcellularLocation>
        <location evidence="1">Nucleus</location>
    </subcellularLocation>
</comment>
<evidence type="ECO:0000256" key="1">
    <source>
        <dbReference type="ARBA" id="ARBA00004123"/>
    </source>
</evidence>
<evidence type="ECO:0000313" key="8">
    <source>
        <dbReference type="EMBL" id="CAL1540113.1"/>
    </source>
</evidence>
<dbReference type="PANTHER" id="PTHR31740">
    <property type="entry name" value="CENTROMERE PROTEIN L"/>
    <property type="match status" value="1"/>
</dbReference>
<dbReference type="GO" id="GO:0000775">
    <property type="term" value="C:chromosome, centromeric region"/>
    <property type="evidence" value="ECO:0007669"/>
    <property type="project" value="UniProtKB-SubCell"/>
</dbReference>
<keyword evidence="5" id="KW-0158">Chromosome</keyword>
<protein>
    <recommendedName>
        <fullName evidence="4">Centromere protein L</fullName>
    </recommendedName>
</protein>
<dbReference type="AlphaFoldDB" id="A0AAV2I6T6"/>
<organism evidence="8 9">
    <name type="scientific">Lymnaea stagnalis</name>
    <name type="common">Great pond snail</name>
    <name type="synonym">Helix stagnalis</name>
    <dbReference type="NCBI Taxonomy" id="6523"/>
    <lineage>
        <taxon>Eukaryota</taxon>
        <taxon>Metazoa</taxon>
        <taxon>Spiralia</taxon>
        <taxon>Lophotrochozoa</taxon>
        <taxon>Mollusca</taxon>
        <taxon>Gastropoda</taxon>
        <taxon>Heterobranchia</taxon>
        <taxon>Euthyneura</taxon>
        <taxon>Panpulmonata</taxon>
        <taxon>Hygrophila</taxon>
        <taxon>Lymnaeoidea</taxon>
        <taxon>Lymnaeidae</taxon>
        <taxon>Lymnaea</taxon>
    </lineage>
</organism>
<comment type="similarity">
    <text evidence="3">Belongs to the CENP-L/IML3 family.</text>
</comment>
<evidence type="ECO:0000256" key="2">
    <source>
        <dbReference type="ARBA" id="ARBA00004584"/>
    </source>
</evidence>
<dbReference type="EMBL" id="CAXITT010000371">
    <property type="protein sequence ID" value="CAL1540113.1"/>
    <property type="molecule type" value="Genomic_DNA"/>
</dbReference>
<dbReference type="Proteomes" id="UP001497497">
    <property type="component" value="Unassembled WGS sequence"/>
</dbReference>
<dbReference type="GO" id="GO:0005634">
    <property type="term" value="C:nucleus"/>
    <property type="evidence" value="ECO:0007669"/>
    <property type="project" value="UniProtKB-SubCell"/>
</dbReference>
<keyword evidence="7" id="KW-0137">Centromere</keyword>
<evidence type="ECO:0000256" key="6">
    <source>
        <dbReference type="ARBA" id="ARBA00023242"/>
    </source>
</evidence>
<keyword evidence="6" id="KW-0539">Nucleus</keyword>